<dbReference type="EMBL" id="CAXAMM010014125">
    <property type="protein sequence ID" value="CAK9033011.1"/>
    <property type="molecule type" value="Genomic_DNA"/>
</dbReference>
<dbReference type="Proteomes" id="UP001642464">
    <property type="component" value="Unassembled WGS sequence"/>
</dbReference>
<evidence type="ECO:0000313" key="2">
    <source>
        <dbReference type="Proteomes" id="UP001642464"/>
    </source>
</evidence>
<sequence length="135" mass="15294">FEARIEFTHGRAASDEIYAHTQTLMWMGAGVRASPPVMWDTIQDNFDDAYFGDPVIYNNAVALLPILVRSHWGAAEITKQGDNTNVTLVQIHPDFHQQIIAISAKLMDIDPARINMHATPEHYQPHLCGWNLLMR</sequence>
<proteinExistence type="predicted"/>
<accession>A0ABP0L1H5</accession>
<gene>
    <name evidence="1" type="ORF">SCF082_LOCUS20315</name>
</gene>
<comment type="caution">
    <text evidence="1">The sequence shown here is derived from an EMBL/GenBank/DDBJ whole genome shotgun (WGS) entry which is preliminary data.</text>
</comment>
<organism evidence="1 2">
    <name type="scientific">Durusdinium trenchii</name>
    <dbReference type="NCBI Taxonomy" id="1381693"/>
    <lineage>
        <taxon>Eukaryota</taxon>
        <taxon>Sar</taxon>
        <taxon>Alveolata</taxon>
        <taxon>Dinophyceae</taxon>
        <taxon>Suessiales</taxon>
        <taxon>Symbiodiniaceae</taxon>
        <taxon>Durusdinium</taxon>
    </lineage>
</organism>
<name>A0ABP0L1H5_9DINO</name>
<feature type="non-terminal residue" evidence="1">
    <location>
        <position position="1"/>
    </location>
</feature>
<reference evidence="1 2" key="1">
    <citation type="submission" date="2024-02" db="EMBL/GenBank/DDBJ databases">
        <authorList>
            <person name="Chen Y."/>
            <person name="Shah S."/>
            <person name="Dougan E. K."/>
            <person name="Thang M."/>
            <person name="Chan C."/>
        </authorList>
    </citation>
    <scope>NUCLEOTIDE SEQUENCE [LARGE SCALE GENOMIC DNA]</scope>
</reference>
<protein>
    <submittedName>
        <fullName evidence="1">Uncharacterized protein</fullName>
    </submittedName>
</protein>
<keyword evidence="2" id="KW-1185">Reference proteome</keyword>
<feature type="non-terminal residue" evidence="1">
    <location>
        <position position="135"/>
    </location>
</feature>
<evidence type="ECO:0000313" key="1">
    <source>
        <dbReference type="EMBL" id="CAK9033011.1"/>
    </source>
</evidence>